<dbReference type="AlphaFoldDB" id="A0A517QEM6"/>
<dbReference type="EC" id="1.3.5.5" evidence="5"/>
<dbReference type="PANTHER" id="PTHR42923">
    <property type="entry name" value="PROTOPORPHYRINOGEN OXIDASE"/>
    <property type="match status" value="1"/>
</dbReference>
<dbReference type="InterPro" id="IPR017830">
    <property type="entry name" value="SQase_HpnE"/>
</dbReference>
<evidence type="ECO:0000256" key="2">
    <source>
        <dbReference type="ARBA" id="ARBA00023002"/>
    </source>
</evidence>
<dbReference type="SUPFAM" id="SSF51905">
    <property type="entry name" value="FAD/NAD(P)-binding domain"/>
    <property type="match status" value="1"/>
</dbReference>
<comment type="cofactor">
    <cofactor evidence="1">
        <name>FAD</name>
        <dbReference type="ChEBI" id="CHEBI:57692"/>
    </cofactor>
</comment>
<protein>
    <submittedName>
        <fullName evidence="5">15-cis-phytoene desaturase</fullName>
        <ecNumber evidence="5">1.3.5.5</ecNumber>
    </submittedName>
</protein>
<dbReference type="InterPro" id="IPR050464">
    <property type="entry name" value="Zeta_carotene_desat/Oxidored"/>
</dbReference>
<feature type="domain" description="Amine oxidase" evidence="4">
    <location>
        <begin position="15"/>
        <end position="453"/>
    </location>
</feature>
<dbReference type="Pfam" id="PF01593">
    <property type="entry name" value="Amino_oxidase"/>
    <property type="match status" value="1"/>
</dbReference>
<evidence type="ECO:0000313" key="6">
    <source>
        <dbReference type="Proteomes" id="UP000315647"/>
    </source>
</evidence>
<dbReference type="InterPro" id="IPR002937">
    <property type="entry name" value="Amino_oxidase"/>
</dbReference>
<dbReference type="PANTHER" id="PTHR42923:SF47">
    <property type="entry name" value="BLR3003 PROTEIN"/>
    <property type="match status" value="1"/>
</dbReference>
<name>A0A517QEM6_9PLAN</name>
<evidence type="ECO:0000313" key="5">
    <source>
        <dbReference type="EMBL" id="QDT30080.1"/>
    </source>
</evidence>
<evidence type="ECO:0000256" key="1">
    <source>
        <dbReference type="ARBA" id="ARBA00001974"/>
    </source>
</evidence>
<evidence type="ECO:0000259" key="4">
    <source>
        <dbReference type="Pfam" id="PF01593"/>
    </source>
</evidence>
<sequence>MEDSSAATVIVGGGLAGLACAAALVERGKPVTLLESRPRLGGRASSFEDQQSQTLIDNCQHVSMGCCHEFNRFCQTVGIADSFERAEQLFFIGPDRTGSRFKINRFAASPLLPTPLHLFPAFARLSYLSFCEKRELAHGLKQLARTRVNPEDEPTMADWLKAHGQSQTVIDRFWNVVLVSALSEDLERISLSHARKVFVDGFLRARNSWQVLIPTTPLEQLYGTTISNWLIHRGAEIRLKTGVKQIQISDGQVTGIELRDGTQLDADRVVLAVPHQRVLDLLPAEFPGCAELSRIEQLEAAPITSVHLWFDREITPLPHAVFVDCLSQWMFNRTQLMQQEPDGRWYYQIVISASHQLTAAGRQGRSQDEIIQDVISELTRIWPATTEAQLLHSRMLTEHHAVFSVQPGVDQLRPAQRTQVGGLYLAGDWTSTGWPATMEGAVRSGLLAAEAVLDDLGQPESLLLPPEKTAFLSKMLFRL</sequence>
<keyword evidence="6" id="KW-1185">Reference proteome</keyword>
<dbReference type="RefSeq" id="WP_197997377.1">
    <property type="nucleotide sequence ID" value="NZ_CP037421.1"/>
</dbReference>
<evidence type="ECO:0000256" key="3">
    <source>
        <dbReference type="PIRSR" id="PIRSR601613-1"/>
    </source>
</evidence>
<gene>
    <name evidence="5" type="primary">pds</name>
    <name evidence="5" type="ORF">Enr10x_54400</name>
</gene>
<organism evidence="5 6">
    <name type="scientific">Gimesia panareensis</name>
    <dbReference type="NCBI Taxonomy" id="2527978"/>
    <lineage>
        <taxon>Bacteria</taxon>
        <taxon>Pseudomonadati</taxon>
        <taxon>Planctomycetota</taxon>
        <taxon>Planctomycetia</taxon>
        <taxon>Planctomycetales</taxon>
        <taxon>Planctomycetaceae</taxon>
        <taxon>Gimesia</taxon>
    </lineage>
</organism>
<dbReference type="Proteomes" id="UP000315647">
    <property type="component" value="Chromosome"/>
</dbReference>
<dbReference type="NCBIfam" id="TIGR03467">
    <property type="entry name" value="HpnE"/>
    <property type="match status" value="1"/>
</dbReference>
<feature type="binding site" evidence="3">
    <location>
        <position position="243"/>
    </location>
    <ligand>
        <name>FAD</name>
        <dbReference type="ChEBI" id="CHEBI:57692"/>
    </ligand>
</feature>
<proteinExistence type="predicted"/>
<dbReference type="PRINTS" id="PR00757">
    <property type="entry name" value="AMINEOXDASEF"/>
</dbReference>
<keyword evidence="2 5" id="KW-0560">Oxidoreductase</keyword>
<dbReference type="Gene3D" id="3.50.50.60">
    <property type="entry name" value="FAD/NAD(P)-binding domain"/>
    <property type="match status" value="1"/>
</dbReference>
<accession>A0A517QEM6</accession>
<dbReference type="InterPro" id="IPR001613">
    <property type="entry name" value="Flavin_amine_oxidase"/>
</dbReference>
<reference evidence="5 6" key="1">
    <citation type="submission" date="2019-03" db="EMBL/GenBank/DDBJ databases">
        <title>Deep-cultivation of Planctomycetes and their phenomic and genomic characterization uncovers novel biology.</title>
        <authorList>
            <person name="Wiegand S."/>
            <person name="Jogler M."/>
            <person name="Boedeker C."/>
            <person name="Pinto D."/>
            <person name="Vollmers J."/>
            <person name="Rivas-Marin E."/>
            <person name="Kohn T."/>
            <person name="Peeters S.H."/>
            <person name="Heuer A."/>
            <person name="Rast P."/>
            <person name="Oberbeckmann S."/>
            <person name="Bunk B."/>
            <person name="Jeske O."/>
            <person name="Meyerdierks A."/>
            <person name="Storesund J.E."/>
            <person name="Kallscheuer N."/>
            <person name="Luecker S."/>
            <person name="Lage O.M."/>
            <person name="Pohl T."/>
            <person name="Merkel B.J."/>
            <person name="Hornburger P."/>
            <person name="Mueller R.-W."/>
            <person name="Bruemmer F."/>
            <person name="Labrenz M."/>
            <person name="Spormann A.M."/>
            <person name="Op den Camp H."/>
            <person name="Overmann J."/>
            <person name="Amann R."/>
            <person name="Jetten M.S.M."/>
            <person name="Mascher T."/>
            <person name="Medema M.H."/>
            <person name="Devos D.P."/>
            <person name="Kaster A.-K."/>
            <person name="Ovreas L."/>
            <person name="Rohde M."/>
            <person name="Galperin M.Y."/>
            <person name="Jogler C."/>
        </authorList>
    </citation>
    <scope>NUCLEOTIDE SEQUENCE [LARGE SCALE GENOMIC DNA]</scope>
    <source>
        <strain evidence="5 6">Enr10</strain>
    </source>
</reference>
<dbReference type="InterPro" id="IPR036188">
    <property type="entry name" value="FAD/NAD-bd_sf"/>
</dbReference>
<dbReference type="GO" id="GO:0016491">
    <property type="term" value="F:oxidoreductase activity"/>
    <property type="evidence" value="ECO:0007669"/>
    <property type="project" value="UniProtKB-KW"/>
</dbReference>
<dbReference type="EMBL" id="CP037421">
    <property type="protein sequence ID" value="QDT30080.1"/>
    <property type="molecule type" value="Genomic_DNA"/>
</dbReference>